<proteinExistence type="predicted"/>
<evidence type="ECO:0000313" key="2">
    <source>
        <dbReference type="Proteomes" id="UP000236634"/>
    </source>
</evidence>
<dbReference type="AlphaFoldDB" id="A0A2K0XPN7"/>
<comment type="caution">
    <text evidence="1">The sequence shown here is derived from an EMBL/GenBank/DDBJ whole genome shotgun (WGS) entry which is preliminary data.</text>
</comment>
<gene>
    <name evidence="1" type="ORF">BFS16_01005</name>
</gene>
<dbReference type="EMBL" id="NBAX01000001">
    <property type="protein sequence ID" value="PNP96495.1"/>
    <property type="molecule type" value="Genomic_DNA"/>
</dbReference>
<dbReference type="RefSeq" id="WP_103002440.1">
    <property type="nucleotide sequence ID" value="NZ_NBAX01000001.1"/>
</dbReference>
<dbReference type="Proteomes" id="UP000236634">
    <property type="component" value="Unassembled WGS sequence"/>
</dbReference>
<evidence type="ECO:0000313" key="1">
    <source>
        <dbReference type="EMBL" id="PNP96495.1"/>
    </source>
</evidence>
<sequence length="61" mass="6646">MKKEYVSPRVDIIYTNVEDALLKVSGGGGGIDDETHAKAYDFGQSDFSDESMWGDEADGNN</sequence>
<reference evidence="1 2" key="1">
    <citation type="submission" date="2017-03" db="EMBL/GenBank/DDBJ databases">
        <authorList>
            <person name="Afonso C.L."/>
            <person name="Miller P.J."/>
            <person name="Scott M.A."/>
            <person name="Spackman E."/>
            <person name="Goraichik I."/>
            <person name="Dimitrov K.M."/>
            <person name="Suarez D.L."/>
            <person name="Swayne D.E."/>
        </authorList>
    </citation>
    <scope>NUCLEOTIDE SEQUENCE [LARGE SCALE GENOMIC DNA]</scope>
    <source>
        <strain evidence="1 2">DNF00076</strain>
    </source>
</reference>
<accession>A0A2K0XPN7</accession>
<name>A0A2K0XPN7_9BACT</name>
<organism evidence="1 2">
    <name type="scientific">Hoylesella timonensis</name>
    <dbReference type="NCBI Taxonomy" id="386414"/>
    <lineage>
        <taxon>Bacteria</taxon>
        <taxon>Pseudomonadati</taxon>
        <taxon>Bacteroidota</taxon>
        <taxon>Bacteroidia</taxon>
        <taxon>Bacteroidales</taxon>
        <taxon>Prevotellaceae</taxon>
        <taxon>Hoylesella</taxon>
    </lineage>
</organism>
<protein>
    <submittedName>
        <fullName evidence="1">Uncharacterized protein</fullName>
    </submittedName>
</protein>